<protein>
    <recommendedName>
        <fullName evidence="4">Outer membrane protein OmpA-like transmembrane domain-containing protein</fullName>
    </recommendedName>
</protein>
<reference evidence="5 6" key="1">
    <citation type="submission" date="2006-03" db="EMBL/GenBank/DDBJ databases">
        <authorList>
            <person name="Pinhassi J."/>
            <person name="Pedros-Alio C."/>
            <person name="Ferriera S."/>
            <person name="Johnson J."/>
            <person name="Kravitz S."/>
            <person name="Halpern A."/>
            <person name="Remington K."/>
            <person name="Beeson K."/>
            <person name="Tran B."/>
            <person name="Rogers Y.-H."/>
            <person name="Friedman R."/>
            <person name="Venter J.C."/>
        </authorList>
    </citation>
    <scope>NUCLEOTIDE SEQUENCE [LARGE SCALE GENOMIC DNA]</scope>
    <source>
        <strain evidence="5 6">RED65</strain>
    </source>
</reference>
<keyword evidence="2" id="KW-0812">Transmembrane</keyword>
<dbReference type="InterPro" id="IPR011250">
    <property type="entry name" value="OMP/PagP_B-barrel"/>
</dbReference>
<gene>
    <name evidence="5" type="ORF">RED65_04085</name>
</gene>
<evidence type="ECO:0000313" key="5">
    <source>
        <dbReference type="EMBL" id="EAT12173.1"/>
    </source>
</evidence>
<dbReference type="GO" id="GO:0046930">
    <property type="term" value="C:pore complex"/>
    <property type="evidence" value="ECO:0007669"/>
    <property type="project" value="UniProtKB-KW"/>
</dbReference>
<feature type="domain" description="Outer membrane protein OmpA-like transmembrane" evidence="4">
    <location>
        <begin position="35"/>
        <end position="227"/>
    </location>
</feature>
<dbReference type="InterPro" id="IPR000498">
    <property type="entry name" value="OmpA-like_TM_dom"/>
</dbReference>
<feature type="signal peptide" evidence="3">
    <location>
        <begin position="1"/>
        <end position="24"/>
    </location>
</feature>
<keyword evidence="6" id="KW-1185">Reference proteome</keyword>
<proteinExistence type="inferred from homology"/>
<evidence type="ECO:0000256" key="1">
    <source>
        <dbReference type="ARBA" id="ARBA00005710"/>
    </source>
</evidence>
<sequence>MKNKLLNMLLRFFLIVLFTPSALAFPIEKYAGLAFGITSTEADFNDQVREFGNTREVPSYTNVDSSSNPFQIYFGFRFHPYYSAEISYIDYGSINFEKTLINESTTDSVTTRASNTLSVSGISLSHVLTYPLLDSLILQGKLGYLIGSISSTSDGTINTVNTSEGREQNTSFFNSSSSSLDTIQLAVGALYRVNANWLVRLQVNQLDFEIESQNEEYMQWFTSLSAEYEF</sequence>
<dbReference type="SUPFAM" id="SSF56925">
    <property type="entry name" value="OMPA-like"/>
    <property type="match status" value="1"/>
</dbReference>
<keyword evidence="2" id="KW-0813">Transport</keyword>
<dbReference type="RefSeq" id="WP_007016269.1">
    <property type="nucleotide sequence ID" value="NZ_AAQH01000009.1"/>
</dbReference>
<comment type="similarity">
    <text evidence="1">Belongs to the outer membrane OOP (TC 1.B.6) superfamily. OmpA family.</text>
</comment>
<feature type="chain" id="PRO_5004194890" description="Outer membrane protein OmpA-like transmembrane domain-containing protein" evidence="3">
    <location>
        <begin position="25"/>
        <end position="230"/>
    </location>
</feature>
<dbReference type="Proteomes" id="UP000004263">
    <property type="component" value="Unassembled WGS sequence"/>
</dbReference>
<keyword evidence="2" id="KW-0626">Porin</keyword>
<dbReference type="EMBL" id="AAQH01000009">
    <property type="protein sequence ID" value="EAT12173.1"/>
    <property type="molecule type" value="Genomic_DNA"/>
</dbReference>
<accession>Q1N1V8</accession>
<dbReference type="Gene3D" id="2.40.160.20">
    <property type="match status" value="1"/>
</dbReference>
<dbReference type="Pfam" id="PF01389">
    <property type="entry name" value="OmpA_membrane"/>
    <property type="match status" value="1"/>
</dbReference>
<evidence type="ECO:0000256" key="2">
    <source>
        <dbReference type="ARBA" id="ARBA00023114"/>
    </source>
</evidence>
<evidence type="ECO:0000313" key="6">
    <source>
        <dbReference type="Proteomes" id="UP000004263"/>
    </source>
</evidence>
<evidence type="ECO:0000259" key="4">
    <source>
        <dbReference type="Pfam" id="PF01389"/>
    </source>
</evidence>
<evidence type="ECO:0000256" key="3">
    <source>
        <dbReference type="SAM" id="SignalP"/>
    </source>
</evidence>
<dbReference type="AlphaFoldDB" id="Q1N1V8"/>
<dbReference type="GO" id="GO:0009279">
    <property type="term" value="C:cell outer membrane"/>
    <property type="evidence" value="ECO:0007669"/>
    <property type="project" value="InterPro"/>
</dbReference>
<organism evidence="5 6">
    <name type="scientific">Bermanella marisrubri</name>
    <dbReference type="NCBI Taxonomy" id="207949"/>
    <lineage>
        <taxon>Bacteria</taxon>
        <taxon>Pseudomonadati</taxon>
        <taxon>Pseudomonadota</taxon>
        <taxon>Gammaproteobacteria</taxon>
        <taxon>Oceanospirillales</taxon>
        <taxon>Oceanospirillaceae</taxon>
        <taxon>Bermanella</taxon>
    </lineage>
</organism>
<dbReference type="STRING" id="207949.RED65_04085"/>
<comment type="caution">
    <text evidence="5">The sequence shown here is derived from an EMBL/GenBank/DDBJ whole genome shotgun (WGS) entry which is preliminary data.</text>
</comment>
<dbReference type="GO" id="GO:0015288">
    <property type="term" value="F:porin activity"/>
    <property type="evidence" value="ECO:0007669"/>
    <property type="project" value="UniProtKB-KW"/>
</dbReference>
<dbReference type="HOGENOM" id="CLU_1202894_0_0_6"/>
<name>Q1N1V8_9GAMM</name>
<keyword evidence="3" id="KW-0732">Signal</keyword>
<keyword evidence="2" id="KW-0406">Ion transport</keyword>